<dbReference type="RefSeq" id="WP_188972978.1">
    <property type="nucleotide sequence ID" value="NZ_BMKW01000019.1"/>
</dbReference>
<feature type="transmembrane region" description="Helical" evidence="1">
    <location>
        <begin position="7"/>
        <end position="25"/>
    </location>
</feature>
<name>A0A917NYD9_9PROT</name>
<accession>A0A917NYD9</accession>
<gene>
    <name evidence="2" type="ORF">GCM10011320_55350</name>
</gene>
<evidence type="ECO:0000313" key="3">
    <source>
        <dbReference type="Proteomes" id="UP000661507"/>
    </source>
</evidence>
<evidence type="ECO:0000313" key="2">
    <source>
        <dbReference type="EMBL" id="GGJ40593.1"/>
    </source>
</evidence>
<dbReference type="Proteomes" id="UP000661507">
    <property type="component" value="Unassembled WGS sequence"/>
</dbReference>
<keyword evidence="1" id="KW-0812">Transmembrane</keyword>
<sequence>MAILLMAGLNIGLLLAPAFLMLLGMPAPPDVLDPRRHPDVMRDGAVVHIAIASAFAAGLTRPSMLPRLWTGAATLLGIEAASIGAATSVLEGLAPLIGSTLLALWAFSRSRLVSIDEADPTPACHGVHPIHSRQTAGQ</sequence>
<evidence type="ECO:0000256" key="1">
    <source>
        <dbReference type="SAM" id="Phobius"/>
    </source>
</evidence>
<proteinExistence type="predicted"/>
<reference evidence="2" key="2">
    <citation type="submission" date="2020-09" db="EMBL/GenBank/DDBJ databases">
        <authorList>
            <person name="Sun Q."/>
            <person name="Zhou Y."/>
        </authorList>
    </citation>
    <scope>NUCLEOTIDE SEQUENCE</scope>
    <source>
        <strain evidence="2">CGMCC 1.3617</strain>
    </source>
</reference>
<dbReference type="AlphaFoldDB" id="A0A917NYD9"/>
<feature type="transmembrane region" description="Helical" evidence="1">
    <location>
        <begin position="45"/>
        <end position="61"/>
    </location>
</feature>
<keyword evidence="3" id="KW-1185">Reference proteome</keyword>
<dbReference type="EMBL" id="BMKW01000019">
    <property type="protein sequence ID" value="GGJ40593.1"/>
    <property type="molecule type" value="Genomic_DNA"/>
</dbReference>
<reference evidence="2" key="1">
    <citation type="journal article" date="2014" name="Int. J. Syst. Evol. Microbiol.">
        <title>Complete genome sequence of Corynebacterium casei LMG S-19264T (=DSM 44701T), isolated from a smear-ripened cheese.</title>
        <authorList>
            <consortium name="US DOE Joint Genome Institute (JGI-PGF)"/>
            <person name="Walter F."/>
            <person name="Albersmeier A."/>
            <person name="Kalinowski J."/>
            <person name="Ruckert C."/>
        </authorList>
    </citation>
    <scope>NUCLEOTIDE SEQUENCE</scope>
    <source>
        <strain evidence="2">CGMCC 1.3617</strain>
    </source>
</reference>
<comment type="caution">
    <text evidence="2">The sequence shown here is derived from an EMBL/GenBank/DDBJ whole genome shotgun (WGS) entry which is preliminary data.</text>
</comment>
<protein>
    <submittedName>
        <fullName evidence="2">Uncharacterized protein</fullName>
    </submittedName>
</protein>
<organism evidence="2 3">
    <name type="scientific">Neoroseomonas lacus</name>
    <dbReference type="NCBI Taxonomy" id="287609"/>
    <lineage>
        <taxon>Bacteria</taxon>
        <taxon>Pseudomonadati</taxon>
        <taxon>Pseudomonadota</taxon>
        <taxon>Alphaproteobacteria</taxon>
        <taxon>Acetobacterales</taxon>
        <taxon>Acetobacteraceae</taxon>
        <taxon>Neoroseomonas</taxon>
    </lineage>
</organism>
<keyword evidence="1" id="KW-1133">Transmembrane helix</keyword>
<feature type="transmembrane region" description="Helical" evidence="1">
    <location>
        <begin position="68"/>
        <end position="86"/>
    </location>
</feature>
<keyword evidence="1" id="KW-0472">Membrane</keyword>